<dbReference type="Gene3D" id="3.90.1300.10">
    <property type="entry name" value="Amidase signature (AS) domain"/>
    <property type="match status" value="1"/>
</dbReference>
<evidence type="ECO:0000256" key="3">
    <source>
        <dbReference type="SAM" id="Phobius"/>
    </source>
</evidence>
<keyword evidence="3" id="KW-0812">Transmembrane</keyword>
<evidence type="ECO:0000313" key="6">
    <source>
        <dbReference type="Proteomes" id="UP001168821"/>
    </source>
</evidence>
<dbReference type="AlphaFoldDB" id="A0AA38J043"/>
<dbReference type="EMBL" id="JALNTZ010000001">
    <property type="protein sequence ID" value="KAJ3664998.1"/>
    <property type="molecule type" value="Genomic_DNA"/>
</dbReference>
<organism evidence="5 6">
    <name type="scientific">Zophobas morio</name>
    <dbReference type="NCBI Taxonomy" id="2755281"/>
    <lineage>
        <taxon>Eukaryota</taxon>
        <taxon>Metazoa</taxon>
        <taxon>Ecdysozoa</taxon>
        <taxon>Arthropoda</taxon>
        <taxon>Hexapoda</taxon>
        <taxon>Insecta</taxon>
        <taxon>Pterygota</taxon>
        <taxon>Neoptera</taxon>
        <taxon>Endopterygota</taxon>
        <taxon>Coleoptera</taxon>
        <taxon>Polyphaga</taxon>
        <taxon>Cucujiformia</taxon>
        <taxon>Tenebrionidae</taxon>
        <taxon>Zophobas</taxon>
    </lineage>
</organism>
<feature type="domain" description="Amidase" evidence="4">
    <location>
        <begin position="63"/>
        <end position="498"/>
    </location>
</feature>
<feature type="active site" description="Charge relay system" evidence="2">
    <location>
        <position position="124"/>
    </location>
</feature>
<dbReference type="GO" id="GO:0012505">
    <property type="term" value="C:endomembrane system"/>
    <property type="evidence" value="ECO:0007669"/>
    <property type="project" value="TreeGrafter"/>
</dbReference>
<dbReference type="PANTHER" id="PTHR43372">
    <property type="entry name" value="FATTY-ACID AMIDE HYDROLASE"/>
    <property type="match status" value="1"/>
</dbReference>
<feature type="transmembrane region" description="Helical" evidence="3">
    <location>
        <begin position="6"/>
        <end position="25"/>
    </location>
</feature>
<dbReference type="PROSITE" id="PS00571">
    <property type="entry name" value="AMIDASES"/>
    <property type="match status" value="1"/>
</dbReference>
<evidence type="ECO:0000256" key="1">
    <source>
        <dbReference type="ARBA" id="ARBA00009199"/>
    </source>
</evidence>
<accession>A0AA38J043</accession>
<name>A0AA38J043_9CUCU</name>
<feature type="active site" description="Charge relay system" evidence="2">
    <location>
        <position position="199"/>
    </location>
</feature>
<reference evidence="5" key="1">
    <citation type="journal article" date="2023" name="G3 (Bethesda)">
        <title>Whole genome assemblies of Zophobas morio and Tenebrio molitor.</title>
        <authorList>
            <person name="Kaur S."/>
            <person name="Stinson S.A."/>
            <person name="diCenzo G.C."/>
        </authorList>
    </citation>
    <scope>NUCLEOTIDE SEQUENCE</scope>
    <source>
        <strain evidence="5">QUZm001</strain>
    </source>
</reference>
<gene>
    <name evidence="5" type="ORF">Zmor_000522</name>
</gene>
<evidence type="ECO:0000259" key="4">
    <source>
        <dbReference type="Pfam" id="PF01425"/>
    </source>
</evidence>
<protein>
    <recommendedName>
        <fullName evidence="4">Amidase domain-containing protein</fullName>
    </recommendedName>
</protein>
<dbReference type="Proteomes" id="UP001168821">
    <property type="component" value="Unassembled WGS sequence"/>
</dbReference>
<dbReference type="InterPro" id="IPR020556">
    <property type="entry name" value="Amidase_CS"/>
</dbReference>
<dbReference type="PANTHER" id="PTHR43372:SF3">
    <property type="entry name" value="AT07710P-RELATED"/>
    <property type="match status" value="1"/>
</dbReference>
<feature type="active site" description="Acyl-ester intermediate" evidence="2">
    <location>
        <position position="223"/>
    </location>
</feature>
<dbReference type="Pfam" id="PF01425">
    <property type="entry name" value="Amidase"/>
    <property type="match status" value="1"/>
</dbReference>
<comment type="similarity">
    <text evidence="1">Belongs to the amidase family.</text>
</comment>
<keyword evidence="3" id="KW-1133">Transmembrane helix</keyword>
<sequence length="516" mass="56859">MNFVLRFISVVLNCLNVIVAPILWLKYRGPRKTVPTISDGLLKISATDSAEKIRRREISSEQLCTAYIKRIKEVNPILNAVVEDRFEIALQDARNVDNYLQTSFESNEELEKTKPLLGVPLTVKESCSLGGMSLCVGTLSRAGIKADKDGDAVAKLKSSGAIPLLVSNTPEICLDWQTSNFITGRTNNPYDTSRTTGGSSGGEGALLGSGASVIGIGSDVAGSIRLPAMFNCVFGHKPTPRTISIKGHFPYCIDKKYADYLVVGPMTRYSKDLKLMMKVMTDDAVLPELRLDDKVDISKIRVFFMEEEGKSFVLPHVQKEISAAVRQSAEYLKNTCGCHVVDDVKFSELKNSCEVSGSVLNSLKDTPNLLKAGNHNLAVELLKSVLGFSNFTFGLLHFYLIQNVYQTFIQSDSYMQKNEDLKKMFRKFLGDDGVLLYPTFTKSALHHGAYILNTLGTSYLMTYNSTELPSTHVPCGFDKNGLPIGIQVIAGPKQDRLCFAVAEELEKCFGGWIPPN</sequence>
<comment type="caution">
    <text evidence="5">The sequence shown here is derived from an EMBL/GenBank/DDBJ whole genome shotgun (WGS) entry which is preliminary data.</text>
</comment>
<evidence type="ECO:0000313" key="5">
    <source>
        <dbReference type="EMBL" id="KAJ3664998.1"/>
    </source>
</evidence>
<dbReference type="PIRSF" id="PIRSF001221">
    <property type="entry name" value="Amidase_fungi"/>
    <property type="match status" value="1"/>
</dbReference>
<dbReference type="InterPro" id="IPR052739">
    <property type="entry name" value="FAAH2"/>
</dbReference>
<keyword evidence="6" id="KW-1185">Reference proteome</keyword>
<proteinExistence type="inferred from homology"/>
<dbReference type="SUPFAM" id="SSF75304">
    <property type="entry name" value="Amidase signature (AS) enzymes"/>
    <property type="match status" value="1"/>
</dbReference>
<keyword evidence="3" id="KW-0472">Membrane</keyword>
<evidence type="ECO:0000256" key="2">
    <source>
        <dbReference type="PIRSR" id="PIRSR001221-1"/>
    </source>
</evidence>
<dbReference type="InterPro" id="IPR036928">
    <property type="entry name" value="AS_sf"/>
</dbReference>
<dbReference type="InterPro" id="IPR023631">
    <property type="entry name" value="Amidase_dom"/>
</dbReference>